<sequence length="110" mass="11157">MPDGRIGQGAGMRPELRRDPDALDRVAARLDDLVADLRAAVGAGPAGEHGIDALRIADELESLAGTARYCAGTARAADAASAAAFRAVPGHPAGPVPAGPPTVRTELDPR</sequence>
<feature type="compositionally biased region" description="Gly residues" evidence="1">
    <location>
        <begin position="1"/>
        <end position="10"/>
    </location>
</feature>
<dbReference type="EMBL" id="BJNH01000027">
    <property type="protein sequence ID" value="GEC25719.1"/>
    <property type="molecule type" value="Genomic_DNA"/>
</dbReference>
<comment type="caution">
    <text evidence="2">The sequence shown here is derived from an EMBL/GenBank/DDBJ whole genome shotgun (WGS) entry which is preliminary data.</text>
</comment>
<name>A0ABQ0RZG2_9PSEU</name>
<evidence type="ECO:0008006" key="4">
    <source>
        <dbReference type="Google" id="ProtNLM"/>
    </source>
</evidence>
<protein>
    <recommendedName>
        <fullName evidence="4">Excreted virulence factor EspC (Type VII ESX diderm)</fullName>
    </recommendedName>
</protein>
<evidence type="ECO:0000256" key="1">
    <source>
        <dbReference type="SAM" id="MobiDB-lite"/>
    </source>
</evidence>
<accession>A0ABQ0RZG2</accession>
<gene>
    <name evidence="2" type="ORF">PSA01_27480</name>
</gene>
<keyword evidence="3" id="KW-1185">Reference proteome</keyword>
<feature type="region of interest" description="Disordered" evidence="1">
    <location>
        <begin position="88"/>
        <end position="110"/>
    </location>
</feature>
<proteinExistence type="predicted"/>
<feature type="region of interest" description="Disordered" evidence="1">
    <location>
        <begin position="1"/>
        <end position="20"/>
    </location>
</feature>
<organism evidence="2 3">
    <name type="scientific">Pseudonocardia saturnea</name>
    <dbReference type="NCBI Taxonomy" id="33909"/>
    <lineage>
        <taxon>Bacteria</taxon>
        <taxon>Bacillati</taxon>
        <taxon>Actinomycetota</taxon>
        <taxon>Actinomycetes</taxon>
        <taxon>Pseudonocardiales</taxon>
        <taxon>Pseudonocardiaceae</taxon>
        <taxon>Pseudonocardia</taxon>
    </lineage>
</organism>
<reference evidence="2 3" key="1">
    <citation type="submission" date="2019-06" db="EMBL/GenBank/DDBJ databases">
        <title>Whole genome shotgun sequence of Pseudonocardia saturnea NBRC 14499.</title>
        <authorList>
            <person name="Hosoyama A."/>
            <person name="Uohara A."/>
            <person name="Ohji S."/>
            <person name="Ichikawa N."/>
        </authorList>
    </citation>
    <scope>NUCLEOTIDE SEQUENCE [LARGE SCALE GENOMIC DNA]</scope>
    <source>
        <strain evidence="2 3">NBRC 14499</strain>
    </source>
</reference>
<evidence type="ECO:0000313" key="2">
    <source>
        <dbReference type="EMBL" id="GEC25719.1"/>
    </source>
</evidence>
<dbReference type="Proteomes" id="UP000320693">
    <property type="component" value="Unassembled WGS sequence"/>
</dbReference>
<evidence type="ECO:0000313" key="3">
    <source>
        <dbReference type="Proteomes" id="UP000320693"/>
    </source>
</evidence>